<dbReference type="AlphaFoldDB" id="A0A814SC88"/>
<dbReference type="InterPro" id="IPR011600">
    <property type="entry name" value="Pept_C14_caspase"/>
</dbReference>
<proteinExistence type="predicted"/>
<feature type="non-terminal residue" evidence="2">
    <location>
        <position position="1"/>
    </location>
</feature>
<dbReference type="Proteomes" id="UP000663879">
    <property type="component" value="Unassembled WGS sequence"/>
</dbReference>
<dbReference type="InterPro" id="IPR029030">
    <property type="entry name" value="Caspase-like_dom_sf"/>
</dbReference>
<dbReference type="GO" id="GO:0006508">
    <property type="term" value="P:proteolysis"/>
    <property type="evidence" value="ECO:0007669"/>
    <property type="project" value="InterPro"/>
</dbReference>
<keyword evidence="3" id="KW-1185">Reference proteome</keyword>
<dbReference type="GO" id="GO:0004197">
    <property type="term" value="F:cysteine-type endopeptidase activity"/>
    <property type="evidence" value="ECO:0007669"/>
    <property type="project" value="InterPro"/>
</dbReference>
<dbReference type="PANTHER" id="PTHR22576:SF41">
    <property type="entry name" value="CASPASE 14, APOPTOSIS-RELATED CYSTEINE PEPTIDASE"/>
    <property type="match status" value="1"/>
</dbReference>
<accession>A0A814SC88</accession>
<protein>
    <recommendedName>
        <fullName evidence="1">Peptidase C14 caspase domain-containing protein</fullName>
    </recommendedName>
</protein>
<dbReference type="PANTHER" id="PTHR22576">
    <property type="entry name" value="MUCOSA ASSOCIATED LYMPHOID TISSUE LYMPHOMA TRANSLOCATION PROTEIN 1/PARACASPASE"/>
    <property type="match status" value="1"/>
</dbReference>
<evidence type="ECO:0000259" key="1">
    <source>
        <dbReference type="Pfam" id="PF00656"/>
    </source>
</evidence>
<dbReference type="InterPro" id="IPR052039">
    <property type="entry name" value="Caspase-related_regulators"/>
</dbReference>
<dbReference type="EMBL" id="CAJNOC010010795">
    <property type="protein sequence ID" value="CAF1143112.1"/>
    <property type="molecule type" value="Genomic_DNA"/>
</dbReference>
<evidence type="ECO:0000313" key="2">
    <source>
        <dbReference type="EMBL" id="CAF1143112.1"/>
    </source>
</evidence>
<gene>
    <name evidence="2" type="ORF">OXX778_LOCUS22980</name>
</gene>
<sequence length="111" mass="13200">QYQHNLMAYLTKENFMSYISNNDSIFIKNICNEINKNEDDDISSILRKVNNEIAKETKNKQLSEFQDRFLANFYFQPKNEKNSYSKTYSDFLINPNPLYCGLISKDTQKFE</sequence>
<organism evidence="2 3">
    <name type="scientific">Brachionus calyciflorus</name>
    <dbReference type="NCBI Taxonomy" id="104777"/>
    <lineage>
        <taxon>Eukaryota</taxon>
        <taxon>Metazoa</taxon>
        <taxon>Spiralia</taxon>
        <taxon>Gnathifera</taxon>
        <taxon>Rotifera</taxon>
        <taxon>Eurotatoria</taxon>
        <taxon>Monogononta</taxon>
        <taxon>Pseudotrocha</taxon>
        <taxon>Ploima</taxon>
        <taxon>Brachionidae</taxon>
        <taxon>Brachionus</taxon>
    </lineage>
</organism>
<dbReference type="Gene3D" id="3.40.50.1460">
    <property type="match status" value="1"/>
</dbReference>
<name>A0A814SC88_9BILA</name>
<dbReference type="Pfam" id="PF00656">
    <property type="entry name" value="Peptidase_C14"/>
    <property type="match status" value="1"/>
</dbReference>
<evidence type="ECO:0000313" key="3">
    <source>
        <dbReference type="Proteomes" id="UP000663879"/>
    </source>
</evidence>
<comment type="caution">
    <text evidence="2">The sequence shown here is derived from an EMBL/GenBank/DDBJ whole genome shotgun (WGS) entry which is preliminary data.</text>
</comment>
<feature type="domain" description="Peptidase C14 caspase" evidence="1">
    <location>
        <begin position="6"/>
        <end position="73"/>
    </location>
</feature>
<dbReference type="SUPFAM" id="SSF52129">
    <property type="entry name" value="Caspase-like"/>
    <property type="match status" value="1"/>
</dbReference>
<reference evidence="2" key="1">
    <citation type="submission" date="2021-02" db="EMBL/GenBank/DDBJ databases">
        <authorList>
            <person name="Nowell W R."/>
        </authorList>
    </citation>
    <scope>NUCLEOTIDE SEQUENCE</scope>
    <source>
        <strain evidence="2">Ploen Becks lab</strain>
    </source>
</reference>